<keyword evidence="2" id="KW-1185">Reference proteome</keyword>
<reference evidence="1 2" key="1">
    <citation type="submission" date="2019-04" db="EMBL/GenBank/DDBJ databases">
        <title>Geobacter ruber sp. nov., ferric-reducing bacteria isolated from paddy soil.</title>
        <authorList>
            <person name="Xu Z."/>
            <person name="Masuda Y."/>
            <person name="Itoh H."/>
            <person name="Senoo K."/>
        </authorList>
    </citation>
    <scope>NUCLEOTIDE SEQUENCE [LARGE SCALE GENOMIC DNA]</scope>
    <source>
        <strain evidence="1 2">Red88</strain>
    </source>
</reference>
<dbReference type="RefSeq" id="WP_149305760.1">
    <property type="nucleotide sequence ID" value="NZ_SRSD01000001.1"/>
</dbReference>
<name>A0A5A9XSW7_9BACT</name>
<comment type="caution">
    <text evidence="1">The sequence shown here is derived from an EMBL/GenBank/DDBJ whole genome shotgun (WGS) entry which is preliminary data.</text>
</comment>
<evidence type="ECO:0000313" key="2">
    <source>
        <dbReference type="Proteomes" id="UP000324298"/>
    </source>
</evidence>
<accession>A0A5A9XSW7</accession>
<sequence length="78" mass="8781">MIDRVQSFNPPVFVARVERVSSLDVTEEDGFTCVAGGSNDGWDALYVLDQEFLDLLKKRQPLYVYGTLPGEIQTRKEG</sequence>
<proteinExistence type="predicted"/>
<protein>
    <submittedName>
        <fullName evidence="1">Uncharacterized protein</fullName>
    </submittedName>
</protein>
<dbReference type="EMBL" id="SRSD01000001">
    <property type="protein sequence ID" value="KAA0895179.1"/>
    <property type="molecule type" value="Genomic_DNA"/>
</dbReference>
<evidence type="ECO:0000313" key="1">
    <source>
        <dbReference type="EMBL" id="KAA0895179.1"/>
    </source>
</evidence>
<organism evidence="1 2">
    <name type="scientific">Oryzomonas rubra</name>
    <dbReference type="NCBI Taxonomy" id="2509454"/>
    <lineage>
        <taxon>Bacteria</taxon>
        <taxon>Pseudomonadati</taxon>
        <taxon>Thermodesulfobacteriota</taxon>
        <taxon>Desulfuromonadia</taxon>
        <taxon>Geobacterales</taxon>
        <taxon>Geobacteraceae</taxon>
        <taxon>Oryzomonas</taxon>
    </lineage>
</organism>
<dbReference type="Proteomes" id="UP000324298">
    <property type="component" value="Unassembled WGS sequence"/>
</dbReference>
<dbReference type="AlphaFoldDB" id="A0A5A9XSW7"/>
<gene>
    <name evidence="1" type="ORF">ET418_01270</name>
</gene>